<dbReference type="GO" id="GO:0005506">
    <property type="term" value="F:iron ion binding"/>
    <property type="evidence" value="ECO:0007669"/>
    <property type="project" value="UniProtKB-UniRule"/>
</dbReference>
<dbReference type="Pfam" id="PF04055">
    <property type="entry name" value="Radical_SAM"/>
    <property type="match status" value="1"/>
</dbReference>
<dbReference type="Pfam" id="PF19288">
    <property type="entry name" value="CofH_C"/>
    <property type="match status" value="1"/>
</dbReference>
<dbReference type="GO" id="GO:0051539">
    <property type="term" value="F:4 iron, 4 sulfur cluster binding"/>
    <property type="evidence" value="ECO:0007669"/>
    <property type="project" value="UniProtKB-KW"/>
</dbReference>
<dbReference type="STRING" id="1795632.TH606_04145"/>
<keyword evidence="3 6" id="KW-0479">Metal-binding</keyword>
<dbReference type="AlphaFoldDB" id="A0A177E7K4"/>
<keyword evidence="11" id="KW-1185">Reference proteome</keyword>
<dbReference type="SMART" id="SM00729">
    <property type="entry name" value="Elp3"/>
    <property type="match status" value="1"/>
</dbReference>
<dbReference type="InterPro" id="IPR022432">
    <property type="entry name" value="MqnE"/>
</dbReference>
<dbReference type="InterPro" id="IPR045567">
    <property type="entry name" value="CofH/MnqC-like_C"/>
</dbReference>
<organism evidence="10 11">
    <name type="scientific">Thermodesulfatator autotrophicus</name>
    <dbReference type="NCBI Taxonomy" id="1795632"/>
    <lineage>
        <taxon>Bacteria</taxon>
        <taxon>Pseudomonadati</taxon>
        <taxon>Thermodesulfobacteriota</taxon>
        <taxon>Thermodesulfobacteria</taxon>
        <taxon>Thermodesulfobacteriales</taxon>
        <taxon>Thermodesulfatatoraceae</taxon>
        <taxon>Thermodesulfatator</taxon>
    </lineage>
</organism>
<feature type="binding site" evidence="8">
    <location>
        <position position="180"/>
    </location>
    <ligand>
        <name>S-adenosyl-L-methionine</name>
        <dbReference type="ChEBI" id="CHEBI:59789"/>
    </ligand>
</feature>
<dbReference type="NCBIfam" id="TIGR03700">
    <property type="entry name" value="mena_SCO4494"/>
    <property type="match status" value="1"/>
</dbReference>
<evidence type="ECO:0000256" key="1">
    <source>
        <dbReference type="ARBA" id="ARBA00022485"/>
    </source>
</evidence>
<dbReference type="EMBL" id="LSFI01000016">
    <property type="protein sequence ID" value="OAG27933.1"/>
    <property type="molecule type" value="Genomic_DNA"/>
</dbReference>
<evidence type="ECO:0000256" key="5">
    <source>
        <dbReference type="ARBA" id="ARBA00023014"/>
    </source>
</evidence>
<feature type="binding site" evidence="8">
    <location>
        <position position="75"/>
    </location>
    <ligand>
        <name>S-adenosyl-L-methionine</name>
        <dbReference type="ChEBI" id="CHEBI:59789"/>
    </ligand>
</feature>
<comment type="catalytic activity">
    <reaction evidence="6">
        <text>3-[(1-carboxyvinyl)-oxy]benzoate + S-adenosyl-L-methionine + H2O = 6-amino-6-deoxyfutalosine + hydrogencarbonate + L-methionine + H(+)</text>
        <dbReference type="Rhea" id="RHEA:33075"/>
        <dbReference type="ChEBI" id="CHEBI:15377"/>
        <dbReference type="ChEBI" id="CHEBI:15378"/>
        <dbReference type="ChEBI" id="CHEBI:17544"/>
        <dbReference type="ChEBI" id="CHEBI:57844"/>
        <dbReference type="ChEBI" id="CHEBI:59789"/>
        <dbReference type="ChEBI" id="CHEBI:64286"/>
        <dbReference type="ChEBI" id="CHEBI:76981"/>
        <dbReference type="EC" id="2.5.1.120"/>
    </reaction>
</comment>
<dbReference type="NCBIfam" id="TIGR00423">
    <property type="entry name" value="CofH family radical SAM protein"/>
    <property type="match status" value="1"/>
</dbReference>
<keyword evidence="1 6" id="KW-0004">4Fe-4S</keyword>
<dbReference type="PIRSF" id="PIRSF004762">
    <property type="entry name" value="CHP00423"/>
    <property type="match status" value="1"/>
</dbReference>
<evidence type="ECO:0000259" key="9">
    <source>
        <dbReference type="PROSITE" id="PS51918"/>
    </source>
</evidence>
<evidence type="ECO:0000256" key="3">
    <source>
        <dbReference type="ARBA" id="ARBA00022723"/>
    </source>
</evidence>
<keyword evidence="4 6" id="KW-0408">Iron</keyword>
<evidence type="ECO:0000256" key="6">
    <source>
        <dbReference type="HAMAP-Rule" id="MF_00993"/>
    </source>
</evidence>
<sequence>MPQFLDKNLKNIYEKIKNNLRLSFEDGLNLLKTNDLLGLGYLASLVKEKLHSKKVYYVFNQHVNYSNICLNLCKFCAFGKPLEHPEAYELSIEEIVKKLKENPSSVREIHIVGGLNPRLPYEYYLDLLKTIKKNFPQVQLKAFTCVEIEHLAKLANKTVEEVLKDLKEAGLSCLPGGGAEIFAERIRKKLCPEKISGKRWLEIARTAHQLGIPSNATMLYGHLETYEERIEHLLALRELQDETKGFLCFIPLPFLPQKSYLRRDVAPTTGFEDLKMMATARLMLDNIPHLKAYWVFLGLKLAQVALHFGANDLHGTVYEEKISDFSGAQGDKALSRQEIERLIREAGFEPVERDALYNPV</sequence>
<evidence type="ECO:0000256" key="8">
    <source>
        <dbReference type="PIRSR" id="PIRSR004762-2"/>
    </source>
</evidence>
<accession>A0A177E7K4</accession>
<keyword evidence="2 6" id="KW-0949">S-adenosyl-L-methionine</keyword>
<evidence type="ECO:0000256" key="7">
    <source>
        <dbReference type="PIRSR" id="PIRSR004762-1"/>
    </source>
</evidence>
<evidence type="ECO:0000313" key="11">
    <source>
        <dbReference type="Proteomes" id="UP000076964"/>
    </source>
</evidence>
<dbReference type="InterPro" id="IPR013785">
    <property type="entry name" value="Aldolase_TIM"/>
</dbReference>
<evidence type="ECO:0000313" key="10">
    <source>
        <dbReference type="EMBL" id="OAG27933.1"/>
    </source>
</evidence>
<dbReference type="SFLD" id="SFLDS00029">
    <property type="entry name" value="Radical_SAM"/>
    <property type="match status" value="1"/>
</dbReference>
<dbReference type="GO" id="GO:0009234">
    <property type="term" value="P:menaquinone biosynthetic process"/>
    <property type="evidence" value="ECO:0007669"/>
    <property type="project" value="UniProtKB-UniRule"/>
</dbReference>
<dbReference type="HAMAP" id="MF_00993">
    <property type="entry name" value="MqnE"/>
    <property type="match status" value="1"/>
</dbReference>
<dbReference type="PROSITE" id="PS51918">
    <property type="entry name" value="RADICAL_SAM"/>
    <property type="match status" value="1"/>
</dbReference>
<dbReference type="Gene3D" id="3.20.20.70">
    <property type="entry name" value="Aldolase class I"/>
    <property type="match status" value="1"/>
</dbReference>
<feature type="binding site" evidence="6 7">
    <location>
        <position position="76"/>
    </location>
    <ligand>
        <name>[4Fe-4S] cluster</name>
        <dbReference type="ChEBI" id="CHEBI:49883"/>
        <note>4Fe-4S-S-AdoMet</note>
    </ligand>
</feature>
<dbReference type="OrthoDB" id="9802027at2"/>
<dbReference type="InterPro" id="IPR034405">
    <property type="entry name" value="F420"/>
</dbReference>
<keyword evidence="5 6" id="KW-0411">Iron-sulfur</keyword>
<comment type="function">
    <text evidence="6">Radical SAM enzyme that catalyzes the addition of the adenosyl radical to the double bond of 3-[(1-carboxyvinyl)oxy]benzoate, leading to aminodeoxyfutalosine (AFL), a key intermediate in the formation of menaquinone (MK, vitamin K2) from chorismate.</text>
</comment>
<dbReference type="GO" id="GO:0044689">
    <property type="term" value="F:7,8-didemethyl-8-hydroxy-5-deazariboflavin synthase activity"/>
    <property type="evidence" value="ECO:0007669"/>
    <property type="project" value="TreeGrafter"/>
</dbReference>
<dbReference type="PANTHER" id="PTHR43076:SF7">
    <property type="entry name" value="AMINODEOXYFUTALOSINE SYNTHASE"/>
    <property type="match status" value="1"/>
</dbReference>
<keyword evidence="6" id="KW-0808">Transferase</keyword>
<feature type="binding site" evidence="6 7">
    <location>
        <position position="73"/>
    </location>
    <ligand>
        <name>[4Fe-4S] cluster</name>
        <dbReference type="ChEBI" id="CHEBI:49883"/>
        <note>4Fe-4S-S-AdoMet</note>
    </ligand>
</feature>
<dbReference type="Proteomes" id="UP000076964">
    <property type="component" value="Unassembled WGS sequence"/>
</dbReference>
<reference evidence="10 11" key="1">
    <citation type="submission" date="2016-02" db="EMBL/GenBank/DDBJ databases">
        <title>Draft genome sequence of Thermodesulfatator sp. S606.</title>
        <authorList>
            <person name="Lai Q."/>
            <person name="Cao J."/>
            <person name="Dupont S."/>
            <person name="Shao Z."/>
            <person name="Jebbar M."/>
            <person name="Alain K."/>
        </authorList>
    </citation>
    <scope>NUCLEOTIDE SEQUENCE [LARGE SCALE GENOMIC DNA]</scope>
    <source>
        <strain evidence="10 11">S606</strain>
    </source>
</reference>
<dbReference type="SFLD" id="SFLDF00342">
    <property type="entry name" value="cyclic_dehypoxanthine_futalosi"/>
    <property type="match status" value="1"/>
</dbReference>
<dbReference type="CDD" id="cd01335">
    <property type="entry name" value="Radical_SAM"/>
    <property type="match status" value="1"/>
</dbReference>
<keyword evidence="6" id="KW-0474">Menaquinone biosynthesis</keyword>
<dbReference type="SFLD" id="SFLDG01064">
    <property type="entry name" value="F420__menaquinone_cofactor_bio"/>
    <property type="match status" value="1"/>
</dbReference>
<feature type="domain" description="Radical SAM core" evidence="9">
    <location>
        <begin position="55"/>
        <end position="288"/>
    </location>
</feature>
<gene>
    <name evidence="6" type="primary">mqnE</name>
    <name evidence="10" type="ORF">TH606_04145</name>
</gene>
<protein>
    <recommendedName>
        <fullName evidence="6">Aminodeoxyfutalosine synthase</fullName>
        <shortName evidence="6">AFL synthase</shortName>
        <shortName evidence="6">Aminofutalosine synthase</shortName>
        <ecNumber evidence="6">2.5.1.120</ecNumber>
    </recommendedName>
    <alternativeName>
        <fullName evidence="6">Menaquinone biosynthetic enzyme MqnE</fullName>
    </alternativeName>
</protein>
<dbReference type="RefSeq" id="WP_068541539.1">
    <property type="nucleotide sequence ID" value="NZ_LSFI01000016.1"/>
</dbReference>
<feature type="binding site" evidence="6 7">
    <location>
        <position position="69"/>
    </location>
    <ligand>
        <name>[4Fe-4S] cluster</name>
        <dbReference type="ChEBI" id="CHEBI:49883"/>
        <note>4Fe-4S-S-AdoMet</note>
    </ligand>
</feature>
<comment type="pathway">
    <text evidence="6">Quinol/quinone metabolism; menaquinone biosynthesis.</text>
</comment>
<dbReference type="PANTHER" id="PTHR43076">
    <property type="entry name" value="FO SYNTHASE (COFH)"/>
    <property type="match status" value="1"/>
</dbReference>
<comment type="caution">
    <text evidence="10">The sequence shown here is derived from an EMBL/GenBank/DDBJ whole genome shotgun (WGS) entry which is preliminary data.</text>
</comment>
<dbReference type="SFLD" id="SFLDG01389">
    <property type="entry name" value="menaquinone_synthsis_involved"/>
    <property type="match status" value="1"/>
</dbReference>
<evidence type="ECO:0000256" key="4">
    <source>
        <dbReference type="ARBA" id="ARBA00023004"/>
    </source>
</evidence>
<comment type="cofactor">
    <cofactor evidence="6 7">
        <name>[4Fe-4S] cluster</name>
        <dbReference type="ChEBI" id="CHEBI:49883"/>
    </cofactor>
    <text evidence="6 7">Binds 1 [4Fe-4S] cluster. The cluster is coordinated with 3 cysteines and an exchangeable S-adenosyl-L-methionine.</text>
</comment>
<comment type="similarity">
    <text evidence="6">Belongs to the radical SAM superfamily. MqnE family.</text>
</comment>
<proteinExistence type="inferred from homology"/>
<dbReference type="SUPFAM" id="SSF102114">
    <property type="entry name" value="Radical SAM enzymes"/>
    <property type="match status" value="1"/>
</dbReference>
<dbReference type="InterPro" id="IPR007197">
    <property type="entry name" value="rSAM"/>
</dbReference>
<dbReference type="SFLD" id="SFLDF00343">
    <property type="entry name" value="aminofutalosine_synthase_(mqnE"/>
    <property type="match status" value="1"/>
</dbReference>
<dbReference type="InterPro" id="IPR020050">
    <property type="entry name" value="FO_synthase_su2"/>
</dbReference>
<dbReference type="InterPro" id="IPR006638">
    <property type="entry name" value="Elp3/MiaA/NifB-like_rSAM"/>
</dbReference>
<dbReference type="EC" id="2.5.1.120" evidence="6"/>
<evidence type="ECO:0000256" key="2">
    <source>
        <dbReference type="ARBA" id="ARBA00022691"/>
    </source>
</evidence>
<dbReference type="UniPathway" id="UPA00079"/>
<name>A0A177E7K4_9BACT</name>
<dbReference type="GO" id="GO:0102573">
    <property type="term" value="F:aminodeoxyfutalosine synthase activity"/>
    <property type="evidence" value="ECO:0007669"/>
    <property type="project" value="UniProtKB-EC"/>
</dbReference>
<dbReference type="InterPro" id="IPR058240">
    <property type="entry name" value="rSAM_sf"/>
</dbReference>